<dbReference type="EMBL" id="FXTN01000003">
    <property type="protein sequence ID" value="SMO56443.1"/>
    <property type="molecule type" value="Genomic_DNA"/>
</dbReference>
<sequence>MKQVKTEMSEWFLTHDPFQNTPSDNPEDAETERMNVLSLTYRYGIEVFDDKDIFERWLRNPNRALGGKVPLCLLDTMAGIKEVVTIIGRLDHGIYS</sequence>
<reference evidence="2 3" key="1">
    <citation type="submission" date="2017-05" db="EMBL/GenBank/DDBJ databases">
        <authorList>
            <person name="Varghese N."/>
            <person name="Submissions S."/>
        </authorList>
    </citation>
    <scope>NUCLEOTIDE SEQUENCE [LARGE SCALE GENOMIC DNA]</scope>
    <source>
        <strain evidence="2 3">DSM 19036</strain>
    </source>
</reference>
<keyword evidence="3" id="KW-1185">Reference proteome</keyword>
<organism evidence="2 3">
    <name type="scientific">Pedobacter westerhofensis</name>
    <dbReference type="NCBI Taxonomy" id="425512"/>
    <lineage>
        <taxon>Bacteria</taxon>
        <taxon>Pseudomonadati</taxon>
        <taxon>Bacteroidota</taxon>
        <taxon>Sphingobacteriia</taxon>
        <taxon>Sphingobacteriales</taxon>
        <taxon>Sphingobacteriaceae</taxon>
        <taxon>Pedobacter</taxon>
    </lineage>
</organism>
<feature type="domain" description="Antitoxin Xre/MbcA/ParS-like toxin-binding" evidence="1">
    <location>
        <begin position="45"/>
        <end position="93"/>
    </location>
</feature>
<dbReference type="InterPro" id="IPR024467">
    <property type="entry name" value="Xre/MbcA/ParS-like_toxin-bd"/>
</dbReference>
<gene>
    <name evidence="2" type="ORF">SAMN06265348_103380</name>
</gene>
<dbReference type="Pfam" id="PF09722">
    <property type="entry name" value="Xre_MbcA_ParS_C"/>
    <property type="match status" value="1"/>
</dbReference>
<dbReference type="RefSeq" id="WP_142527556.1">
    <property type="nucleotide sequence ID" value="NZ_CBCSJO010000004.1"/>
</dbReference>
<evidence type="ECO:0000313" key="2">
    <source>
        <dbReference type="EMBL" id="SMO56443.1"/>
    </source>
</evidence>
<evidence type="ECO:0000259" key="1">
    <source>
        <dbReference type="Pfam" id="PF09722"/>
    </source>
</evidence>
<dbReference type="OrthoDB" id="5770459at2"/>
<proteinExistence type="predicted"/>
<protein>
    <submittedName>
        <fullName evidence="2">Putative toxin-antitoxin system antitoxin component, TIGR02293 family</fullName>
    </submittedName>
</protein>
<name>A0A521CAJ0_9SPHI</name>
<accession>A0A521CAJ0</accession>
<dbReference type="Proteomes" id="UP000320300">
    <property type="component" value="Unassembled WGS sequence"/>
</dbReference>
<dbReference type="AlphaFoldDB" id="A0A521CAJ0"/>
<evidence type="ECO:0000313" key="3">
    <source>
        <dbReference type="Proteomes" id="UP000320300"/>
    </source>
</evidence>